<evidence type="ECO:0000259" key="12">
    <source>
        <dbReference type="Pfam" id="PF00912"/>
    </source>
</evidence>
<evidence type="ECO:0000313" key="15">
    <source>
        <dbReference type="EMBL" id="SUV40889.1"/>
    </source>
</evidence>
<dbReference type="Proteomes" id="UP000294229">
    <property type="component" value="Unassembled WGS sequence"/>
</dbReference>
<dbReference type="GO" id="GO:0008955">
    <property type="term" value="F:peptidoglycan glycosyltransferase activity"/>
    <property type="evidence" value="ECO:0007669"/>
    <property type="project" value="UniProtKB-UniRule"/>
</dbReference>
<dbReference type="EMBL" id="UGHK01000002">
    <property type="protein sequence ID" value="STO72321.1"/>
    <property type="molecule type" value="Genomic_DNA"/>
</dbReference>
<keyword evidence="9 11" id="KW-0472">Membrane</keyword>
<gene>
    <name evidence="14" type="primary">pbpD</name>
    <name evidence="11" type="synonym">mtgA</name>
    <name evidence="13" type="ORF">EIG79_11750</name>
    <name evidence="15" type="ORF">NCTC10926_02949</name>
    <name evidence="14" type="ORF">NCTC11296_02245</name>
</gene>
<accession>A0A377IAX5</accession>
<dbReference type="AlphaFoldDB" id="A0A377IAX5"/>
<keyword evidence="2 11" id="KW-0997">Cell inner membrane</keyword>
<dbReference type="UniPathway" id="UPA00219"/>
<reference evidence="16 17" key="1">
    <citation type="submission" date="2018-06" db="EMBL/GenBank/DDBJ databases">
        <authorList>
            <consortium name="Pathogen Informatics"/>
            <person name="Doyle S."/>
        </authorList>
    </citation>
    <scope>NUCLEOTIDE SEQUENCE [LARGE SCALE GENOMIC DNA]</scope>
    <source>
        <strain evidence="15 17">NCTC10926</strain>
        <strain evidence="14 16">NCTC11296</strain>
    </source>
</reference>
<dbReference type="PANTHER" id="PTHR30400:SF0">
    <property type="entry name" value="BIOSYNTHETIC PEPTIDOGLYCAN TRANSGLYCOSYLASE"/>
    <property type="match status" value="1"/>
</dbReference>
<evidence type="ECO:0000313" key="14">
    <source>
        <dbReference type="EMBL" id="STO72321.1"/>
    </source>
</evidence>
<evidence type="ECO:0000256" key="11">
    <source>
        <dbReference type="HAMAP-Rule" id="MF_00766"/>
    </source>
</evidence>
<proteinExistence type="inferred from homology"/>
<evidence type="ECO:0000256" key="1">
    <source>
        <dbReference type="ARBA" id="ARBA00022475"/>
    </source>
</evidence>
<keyword evidence="7 11" id="KW-0573">Peptidoglycan synthesis</keyword>
<evidence type="ECO:0000256" key="6">
    <source>
        <dbReference type="ARBA" id="ARBA00022960"/>
    </source>
</evidence>
<evidence type="ECO:0000256" key="8">
    <source>
        <dbReference type="ARBA" id="ARBA00022989"/>
    </source>
</evidence>
<reference evidence="13 18" key="2">
    <citation type="submission" date="2018-11" db="EMBL/GenBank/DDBJ databases">
        <title>Sequencing Av. paragallinarum serogroups.</title>
        <authorList>
            <person name="Hellmuth J.E."/>
            <person name="Boucher C.E."/>
            <person name="Cason E.D."/>
        </authorList>
    </citation>
    <scope>NUCLEOTIDE SEQUENCE [LARGE SCALE GENOMIC DNA]</scope>
    <source>
        <strain evidence="13 18">SA-3</strain>
    </source>
</reference>
<name>A0A377IAX5_AVIPA</name>
<dbReference type="SUPFAM" id="SSF53955">
    <property type="entry name" value="Lysozyme-like"/>
    <property type="match status" value="1"/>
</dbReference>
<evidence type="ECO:0000256" key="9">
    <source>
        <dbReference type="ARBA" id="ARBA00023136"/>
    </source>
</evidence>
<dbReference type="EC" id="2.4.99.28" evidence="11"/>
<comment type="catalytic activity">
    <reaction evidence="11">
        <text>[GlcNAc-(1-&gt;4)-Mur2Ac(oyl-L-Ala-gamma-D-Glu-L-Lys-D-Ala-D-Ala)](n)-di-trans,octa-cis-undecaprenyl diphosphate + beta-D-GlcNAc-(1-&gt;4)-Mur2Ac(oyl-L-Ala-gamma-D-Glu-L-Lys-D-Ala-D-Ala)-di-trans,octa-cis-undecaprenyl diphosphate = [GlcNAc-(1-&gt;4)-Mur2Ac(oyl-L-Ala-gamma-D-Glu-L-Lys-D-Ala-D-Ala)](n+1)-di-trans,octa-cis-undecaprenyl diphosphate + di-trans,octa-cis-undecaprenyl diphosphate + H(+)</text>
        <dbReference type="Rhea" id="RHEA:23708"/>
        <dbReference type="Rhea" id="RHEA-COMP:9602"/>
        <dbReference type="Rhea" id="RHEA-COMP:9603"/>
        <dbReference type="ChEBI" id="CHEBI:15378"/>
        <dbReference type="ChEBI" id="CHEBI:58405"/>
        <dbReference type="ChEBI" id="CHEBI:60033"/>
        <dbReference type="ChEBI" id="CHEBI:78435"/>
        <dbReference type="EC" id="2.4.99.28"/>
    </reaction>
</comment>
<feature type="domain" description="Glycosyl transferase family 51" evidence="12">
    <location>
        <begin position="63"/>
        <end position="228"/>
    </location>
</feature>
<evidence type="ECO:0000313" key="16">
    <source>
        <dbReference type="Proteomes" id="UP000254465"/>
    </source>
</evidence>
<dbReference type="GO" id="GO:0005886">
    <property type="term" value="C:plasma membrane"/>
    <property type="evidence" value="ECO:0007669"/>
    <property type="project" value="UniProtKB-SubCell"/>
</dbReference>
<dbReference type="OrthoDB" id="9766909at2"/>
<dbReference type="GO" id="GO:0071555">
    <property type="term" value="P:cell wall organization"/>
    <property type="evidence" value="ECO:0007669"/>
    <property type="project" value="UniProtKB-KW"/>
</dbReference>
<dbReference type="Gene3D" id="1.10.3810.10">
    <property type="entry name" value="Biosynthetic peptidoglycan transglycosylase-like"/>
    <property type="match status" value="1"/>
</dbReference>
<dbReference type="Pfam" id="PF00912">
    <property type="entry name" value="Transgly"/>
    <property type="match status" value="1"/>
</dbReference>
<feature type="transmembrane region" description="Helical" evidence="11">
    <location>
        <begin position="20"/>
        <end position="40"/>
    </location>
</feature>
<evidence type="ECO:0000256" key="4">
    <source>
        <dbReference type="ARBA" id="ARBA00022679"/>
    </source>
</evidence>
<dbReference type="EMBL" id="RQXS01000101">
    <property type="protein sequence ID" value="RZN55093.1"/>
    <property type="molecule type" value="Genomic_DNA"/>
</dbReference>
<dbReference type="GO" id="GO:0009274">
    <property type="term" value="C:peptidoglycan-based cell wall"/>
    <property type="evidence" value="ECO:0007669"/>
    <property type="project" value="InterPro"/>
</dbReference>
<dbReference type="GO" id="GO:0016763">
    <property type="term" value="F:pentosyltransferase activity"/>
    <property type="evidence" value="ECO:0007669"/>
    <property type="project" value="InterPro"/>
</dbReference>
<keyword evidence="4 11" id="KW-0808">Transferase</keyword>
<sequence length="240" mass="27963">MSKNRKRGLQCWQRLKQKILRYSLYGFAFFCGITLLFRVVPIPFSAYMVQQKVGHLLQGEEYTLDYQWVSIDNIAWQMQLAVIAAEDQKFAQHHGIDWEAIEKALKHNQNARHIRGGSTISQQTVKNLYLWHGQSWLRKGIELPTTLMVELLWTKKRILEVYLNIAEFGEGIFGVEAASRYYFKKSAKQLSQQEAALLAAVLPNPILFKVSKPSAFVQRKQRWIMRQMNLLGKSYLNQLN</sequence>
<dbReference type="EMBL" id="UFSW01000003">
    <property type="protein sequence ID" value="SUV40889.1"/>
    <property type="molecule type" value="Genomic_DNA"/>
</dbReference>
<dbReference type="HAMAP" id="MF_00766">
    <property type="entry name" value="PGT_MtgA"/>
    <property type="match status" value="1"/>
</dbReference>
<keyword evidence="5 11" id="KW-0812">Transmembrane</keyword>
<evidence type="ECO:0000256" key="7">
    <source>
        <dbReference type="ARBA" id="ARBA00022984"/>
    </source>
</evidence>
<dbReference type="PANTHER" id="PTHR30400">
    <property type="entry name" value="MONOFUNCTIONAL BIOSYNTHETIC PEPTIDOGLYCAN TRANSGLYCOSYLASE"/>
    <property type="match status" value="1"/>
</dbReference>
<dbReference type="GO" id="GO:0009252">
    <property type="term" value="P:peptidoglycan biosynthetic process"/>
    <property type="evidence" value="ECO:0007669"/>
    <property type="project" value="UniProtKB-UniRule"/>
</dbReference>
<dbReference type="InterPro" id="IPR011812">
    <property type="entry name" value="Pep_trsgly"/>
</dbReference>
<evidence type="ECO:0000256" key="5">
    <source>
        <dbReference type="ARBA" id="ARBA00022692"/>
    </source>
</evidence>
<protein>
    <recommendedName>
        <fullName evidence="11">Biosynthetic peptidoglycan transglycosylase</fullName>
        <ecNumber evidence="11">2.4.99.28</ecNumber>
    </recommendedName>
    <alternativeName>
        <fullName evidence="11">Glycan polymerase</fullName>
    </alternativeName>
    <alternativeName>
        <fullName evidence="11">Peptidoglycan glycosyltransferase MtgA</fullName>
        <shortName evidence="11">PGT</shortName>
    </alternativeName>
</protein>
<keyword evidence="1 11" id="KW-1003">Cell membrane</keyword>
<evidence type="ECO:0000256" key="2">
    <source>
        <dbReference type="ARBA" id="ARBA00022519"/>
    </source>
</evidence>
<keyword evidence="8 11" id="KW-1133">Transmembrane helix</keyword>
<evidence type="ECO:0000313" key="13">
    <source>
        <dbReference type="EMBL" id="RZN55093.1"/>
    </source>
</evidence>
<dbReference type="RefSeq" id="WP_017807515.1">
    <property type="nucleotide sequence ID" value="NZ_CP173234.1"/>
</dbReference>
<dbReference type="NCBIfam" id="TIGR02070">
    <property type="entry name" value="mono_pep_trsgly"/>
    <property type="match status" value="1"/>
</dbReference>
<keyword evidence="3 11" id="KW-0328">Glycosyltransferase</keyword>
<dbReference type="Proteomes" id="UP000254465">
    <property type="component" value="Unassembled WGS sequence"/>
</dbReference>
<organism evidence="14 16">
    <name type="scientific">Avibacterium paragallinarum</name>
    <name type="common">Haemophilus gallinarum</name>
    <dbReference type="NCBI Taxonomy" id="728"/>
    <lineage>
        <taxon>Bacteria</taxon>
        <taxon>Pseudomonadati</taxon>
        <taxon>Pseudomonadota</taxon>
        <taxon>Gammaproteobacteria</taxon>
        <taxon>Pasteurellales</taxon>
        <taxon>Pasteurellaceae</taxon>
        <taxon>Avibacterium</taxon>
    </lineage>
</organism>
<evidence type="ECO:0000256" key="3">
    <source>
        <dbReference type="ARBA" id="ARBA00022676"/>
    </source>
</evidence>
<dbReference type="InterPro" id="IPR023346">
    <property type="entry name" value="Lysozyme-like_dom_sf"/>
</dbReference>
<comment type="similarity">
    <text evidence="11">Belongs to the glycosyltransferase 51 family.</text>
</comment>
<dbReference type="InterPro" id="IPR036950">
    <property type="entry name" value="PBP_transglycosylase"/>
</dbReference>
<keyword evidence="10 11" id="KW-0961">Cell wall biogenesis/degradation</keyword>
<dbReference type="InterPro" id="IPR001264">
    <property type="entry name" value="Glyco_trans_51"/>
</dbReference>
<dbReference type="Proteomes" id="UP000254620">
    <property type="component" value="Unassembled WGS sequence"/>
</dbReference>
<comment type="pathway">
    <text evidence="11">Cell wall biogenesis; peptidoglycan biosynthesis.</text>
</comment>
<keyword evidence="6 11" id="KW-0133">Cell shape</keyword>
<evidence type="ECO:0000313" key="17">
    <source>
        <dbReference type="Proteomes" id="UP000254620"/>
    </source>
</evidence>
<evidence type="ECO:0000313" key="18">
    <source>
        <dbReference type="Proteomes" id="UP000294229"/>
    </source>
</evidence>
<comment type="function">
    <text evidence="11">Peptidoglycan polymerase that catalyzes glycan chain elongation from lipid-linked precursors.</text>
</comment>
<comment type="subcellular location">
    <subcellularLocation>
        <location evidence="11">Cell inner membrane</location>
        <topology evidence="11">Single-pass membrane protein</topology>
    </subcellularLocation>
</comment>
<evidence type="ECO:0000256" key="10">
    <source>
        <dbReference type="ARBA" id="ARBA00023316"/>
    </source>
</evidence>
<dbReference type="GO" id="GO:0008360">
    <property type="term" value="P:regulation of cell shape"/>
    <property type="evidence" value="ECO:0007669"/>
    <property type="project" value="UniProtKB-KW"/>
</dbReference>